<dbReference type="RefSeq" id="WP_307430757.1">
    <property type="nucleotide sequence ID" value="NZ_JAUSVK010000001.1"/>
</dbReference>
<reference evidence="7 8" key="1">
    <citation type="submission" date="2023-07" db="EMBL/GenBank/DDBJ databases">
        <title>Genomic Encyclopedia of Type Strains, Phase IV (KMG-IV): sequencing the most valuable type-strain genomes for metagenomic binning, comparative biology and taxonomic classification.</title>
        <authorList>
            <person name="Goeker M."/>
        </authorList>
    </citation>
    <scope>NUCLEOTIDE SEQUENCE [LARGE SCALE GENOMIC DNA]</scope>
    <source>
        <strain evidence="7 8">DSM 5896</strain>
    </source>
</reference>
<evidence type="ECO:0000259" key="6">
    <source>
        <dbReference type="Pfam" id="PF00296"/>
    </source>
</evidence>
<dbReference type="EC" id="1.14.14.5" evidence="7"/>
<dbReference type="PANTHER" id="PTHR30011:SF16">
    <property type="entry name" value="C2H2 FINGER DOMAIN TRANSCRIPTION FACTOR (EUROFUNG)-RELATED"/>
    <property type="match status" value="1"/>
</dbReference>
<keyword evidence="1" id="KW-0285">Flavoprotein</keyword>
<proteinExistence type="inferred from homology"/>
<keyword evidence="2" id="KW-0288">FMN</keyword>
<dbReference type="InterPro" id="IPR016215">
    <property type="entry name" value="NTA_MOA"/>
</dbReference>
<dbReference type="InterPro" id="IPR036661">
    <property type="entry name" value="Luciferase-like_sf"/>
</dbReference>
<evidence type="ECO:0000256" key="5">
    <source>
        <dbReference type="ARBA" id="ARBA00033748"/>
    </source>
</evidence>
<organism evidence="7 8">
    <name type="scientific">Labrys monachus</name>
    <dbReference type="NCBI Taxonomy" id="217067"/>
    <lineage>
        <taxon>Bacteria</taxon>
        <taxon>Pseudomonadati</taxon>
        <taxon>Pseudomonadota</taxon>
        <taxon>Alphaproteobacteria</taxon>
        <taxon>Hyphomicrobiales</taxon>
        <taxon>Xanthobacteraceae</taxon>
        <taxon>Labrys</taxon>
    </lineage>
</organism>
<keyword evidence="4 7" id="KW-0503">Monooxygenase</keyword>
<dbReference type="InterPro" id="IPR011251">
    <property type="entry name" value="Luciferase-like_dom"/>
</dbReference>
<evidence type="ECO:0000256" key="2">
    <source>
        <dbReference type="ARBA" id="ARBA00022643"/>
    </source>
</evidence>
<protein>
    <submittedName>
        <fullName evidence="7">Alkanesulfonate monooxygenase</fullName>
        <ecNumber evidence="7">1.14.14.5</ecNumber>
    </submittedName>
</protein>
<dbReference type="Pfam" id="PF00296">
    <property type="entry name" value="Bac_luciferase"/>
    <property type="match status" value="1"/>
</dbReference>
<dbReference type="Proteomes" id="UP001237448">
    <property type="component" value="Unassembled WGS sequence"/>
</dbReference>
<dbReference type="InterPro" id="IPR051260">
    <property type="entry name" value="Diverse_substr_monoxygenases"/>
</dbReference>
<name>A0ABU0FHV4_9HYPH</name>
<feature type="domain" description="Luciferase-like" evidence="6">
    <location>
        <begin position="29"/>
        <end position="392"/>
    </location>
</feature>
<keyword evidence="3 7" id="KW-0560">Oxidoreductase</keyword>
<dbReference type="Gene3D" id="3.20.20.30">
    <property type="entry name" value="Luciferase-like domain"/>
    <property type="match status" value="1"/>
</dbReference>
<evidence type="ECO:0000313" key="7">
    <source>
        <dbReference type="EMBL" id="MDQ0394189.1"/>
    </source>
</evidence>
<comment type="similarity">
    <text evidence="5">Belongs to the NtaA/SnaA/DszA monooxygenase family.</text>
</comment>
<evidence type="ECO:0000256" key="1">
    <source>
        <dbReference type="ARBA" id="ARBA00022630"/>
    </source>
</evidence>
<dbReference type="NCBIfam" id="TIGR03860">
    <property type="entry name" value="FMN_nitrolo"/>
    <property type="match status" value="1"/>
</dbReference>
<gene>
    <name evidence="7" type="ORF">J3R73_003981</name>
</gene>
<sequence>MSKPIRFNAFEMNCVAHQSPGLWRHPRDRSRDYKRLDYWIDLSRTLERGLFDGLFLADVLGVYDVFGGGPEAALRHGTQIPVNDPLLLVPAMAAATRHLGFGVTVNLSFEPPYGFARRMSTLDHLTEGRIGWNIVTGYLDSAAKAAGRARQTAHDDRYAVAEDYMAAVYKLWEGSWADDAVLADAAAGVFADPAGVRRIEHRGPHFQIDALHLSEPSPQRTPVLYQAGTSPAGRDFAARHAECIFMSGPSRKVIAPRVAAIRAAAARLGRPPDAILMFSLLTVIVAATDEEAQARHDEYRAYADHEGALTLMSGWTGIDFSKLDPDAVVQHVENDAGRSALENITRADPDRVWTVRQVAEHVSIGGIGPVVVGSPGTVADELERWVDETGIDGFNLAFAVRPETFRDVADHLVPELQRRGRYRTSYAEGTLREKLFGRSARLPGEHAGAAYRWARPAL</sequence>
<dbReference type="PIRSF" id="PIRSF000337">
    <property type="entry name" value="NTA_MOA"/>
    <property type="match status" value="1"/>
</dbReference>
<evidence type="ECO:0000256" key="3">
    <source>
        <dbReference type="ARBA" id="ARBA00023002"/>
    </source>
</evidence>
<evidence type="ECO:0000256" key="4">
    <source>
        <dbReference type="ARBA" id="ARBA00023033"/>
    </source>
</evidence>
<dbReference type="SUPFAM" id="SSF51679">
    <property type="entry name" value="Bacterial luciferase-like"/>
    <property type="match status" value="1"/>
</dbReference>
<comment type="caution">
    <text evidence="7">The sequence shown here is derived from an EMBL/GenBank/DDBJ whole genome shotgun (WGS) entry which is preliminary data.</text>
</comment>
<accession>A0ABU0FHV4</accession>
<dbReference type="PANTHER" id="PTHR30011">
    <property type="entry name" value="ALKANESULFONATE MONOOXYGENASE-RELATED"/>
    <property type="match status" value="1"/>
</dbReference>
<dbReference type="EMBL" id="JAUSVK010000001">
    <property type="protein sequence ID" value="MDQ0394189.1"/>
    <property type="molecule type" value="Genomic_DNA"/>
</dbReference>
<dbReference type="GO" id="GO:0008726">
    <property type="term" value="F:alkanesulfonate monooxygenase activity"/>
    <property type="evidence" value="ECO:0007669"/>
    <property type="project" value="UniProtKB-EC"/>
</dbReference>
<keyword evidence="8" id="KW-1185">Reference proteome</keyword>
<evidence type="ECO:0000313" key="8">
    <source>
        <dbReference type="Proteomes" id="UP001237448"/>
    </source>
</evidence>